<dbReference type="InterPro" id="IPR004364">
    <property type="entry name" value="Aa-tRNA-synt_II"/>
</dbReference>
<evidence type="ECO:0000259" key="9">
    <source>
        <dbReference type="PROSITE" id="PS50862"/>
    </source>
</evidence>
<dbReference type="PANTHER" id="PTHR42918:SF15">
    <property type="entry name" value="LYSINE--TRNA LIGASE, CHLOROPLASTIC_MITOCHONDRIAL"/>
    <property type="match status" value="1"/>
</dbReference>
<protein>
    <recommendedName>
        <fullName evidence="7">Lysine--tRNA ligase</fullName>
        <ecNumber evidence="7">6.1.1.6</ecNumber>
    </recommendedName>
    <alternativeName>
        <fullName evidence="7">Lysyl-tRNA synthetase</fullName>
        <shortName evidence="7">LysRS</shortName>
    </alternativeName>
</protein>
<dbReference type="Gene3D" id="3.30.930.10">
    <property type="entry name" value="Bira Bifunctional Protein, Domain 2"/>
    <property type="match status" value="1"/>
</dbReference>
<evidence type="ECO:0000256" key="3">
    <source>
        <dbReference type="ARBA" id="ARBA00022741"/>
    </source>
</evidence>
<keyword evidence="7" id="KW-0963">Cytoplasm</keyword>
<evidence type="ECO:0000256" key="4">
    <source>
        <dbReference type="ARBA" id="ARBA00022840"/>
    </source>
</evidence>
<dbReference type="GO" id="GO:0000287">
    <property type="term" value="F:magnesium ion binding"/>
    <property type="evidence" value="ECO:0007669"/>
    <property type="project" value="UniProtKB-UniRule"/>
</dbReference>
<dbReference type="InterPro" id="IPR018149">
    <property type="entry name" value="Lys-tRNA-synth_II_C"/>
</dbReference>
<evidence type="ECO:0000256" key="7">
    <source>
        <dbReference type="HAMAP-Rule" id="MF_00252"/>
    </source>
</evidence>
<feature type="binding site" evidence="7">
    <location>
        <position position="404"/>
    </location>
    <ligand>
        <name>Mg(2+)</name>
        <dbReference type="ChEBI" id="CHEBI:18420"/>
        <label>1</label>
    </ligand>
</feature>
<dbReference type="NCBIfam" id="NF001756">
    <property type="entry name" value="PRK00484.1"/>
    <property type="match status" value="1"/>
</dbReference>
<feature type="binding site" evidence="7">
    <location>
        <position position="404"/>
    </location>
    <ligand>
        <name>Mg(2+)</name>
        <dbReference type="ChEBI" id="CHEBI:18420"/>
        <label>2</label>
    </ligand>
</feature>
<keyword evidence="7 8" id="KW-0460">Magnesium</keyword>
<dbReference type="SUPFAM" id="SSF50249">
    <property type="entry name" value="Nucleic acid-binding proteins"/>
    <property type="match status" value="1"/>
</dbReference>
<reference evidence="10 11" key="1">
    <citation type="journal article" date="2016" name="Nat. Commun.">
        <title>Thousands of microbial genomes shed light on interconnected biogeochemical processes in an aquifer system.</title>
        <authorList>
            <person name="Anantharaman K."/>
            <person name="Brown C.T."/>
            <person name="Hug L.A."/>
            <person name="Sharon I."/>
            <person name="Castelle C.J."/>
            <person name="Probst A.J."/>
            <person name="Thomas B.C."/>
            <person name="Singh A."/>
            <person name="Wilkins M.J."/>
            <person name="Karaoz U."/>
            <person name="Brodie E.L."/>
            <person name="Williams K.H."/>
            <person name="Hubbard S.S."/>
            <person name="Banfield J.F."/>
        </authorList>
    </citation>
    <scope>NUCLEOTIDE SEQUENCE [LARGE SCALE GENOMIC DNA]</scope>
</reference>
<comment type="catalytic activity">
    <reaction evidence="6 7 8">
        <text>tRNA(Lys) + L-lysine + ATP = L-lysyl-tRNA(Lys) + AMP + diphosphate</text>
        <dbReference type="Rhea" id="RHEA:20792"/>
        <dbReference type="Rhea" id="RHEA-COMP:9696"/>
        <dbReference type="Rhea" id="RHEA-COMP:9697"/>
        <dbReference type="ChEBI" id="CHEBI:30616"/>
        <dbReference type="ChEBI" id="CHEBI:32551"/>
        <dbReference type="ChEBI" id="CHEBI:33019"/>
        <dbReference type="ChEBI" id="CHEBI:78442"/>
        <dbReference type="ChEBI" id="CHEBI:78529"/>
        <dbReference type="ChEBI" id="CHEBI:456215"/>
        <dbReference type="EC" id="6.1.1.6"/>
    </reaction>
</comment>
<dbReference type="InterPro" id="IPR045864">
    <property type="entry name" value="aa-tRNA-synth_II/BPL/LPL"/>
</dbReference>
<evidence type="ECO:0000256" key="8">
    <source>
        <dbReference type="RuleBase" id="RU000336"/>
    </source>
</evidence>
<organism evidence="10 11">
    <name type="scientific">Candidatus Uhrbacteria bacterium RIFCSPLOWO2_01_FULL_47_25</name>
    <dbReference type="NCBI Taxonomy" id="1802402"/>
    <lineage>
        <taxon>Bacteria</taxon>
        <taxon>Candidatus Uhriibacteriota</taxon>
    </lineage>
</organism>
<evidence type="ECO:0000256" key="1">
    <source>
        <dbReference type="ARBA" id="ARBA00022598"/>
    </source>
</evidence>
<dbReference type="CDD" id="cd00775">
    <property type="entry name" value="LysRS_core"/>
    <property type="match status" value="1"/>
</dbReference>
<dbReference type="InterPro" id="IPR006195">
    <property type="entry name" value="aa-tRNA-synth_II"/>
</dbReference>
<dbReference type="EC" id="6.1.1.6" evidence="7"/>
<dbReference type="GO" id="GO:0000049">
    <property type="term" value="F:tRNA binding"/>
    <property type="evidence" value="ECO:0007669"/>
    <property type="project" value="TreeGrafter"/>
</dbReference>
<dbReference type="SUPFAM" id="SSF55681">
    <property type="entry name" value="Class II aaRS and biotin synthetases"/>
    <property type="match status" value="1"/>
</dbReference>
<feature type="domain" description="Aminoacyl-transfer RNA synthetases class-II family profile" evidence="9">
    <location>
        <begin position="170"/>
        <end position="485"/>
    </location>
</feature>
<keyword evidence="7" id="KW-0648">Protein biosynthesis</keyword>
<dbReference type="CDD" id="cd04322">
    <property type="entry name" value="LysRS_N"/>
    <property type="match status" value="1"/>
</dbReference>
<evidence type="ECO:0000256" key="5">
    <source>
        <dbReference type="ARBA" id="ARBA00023146"/>
    </source>
</evidence>
<dbReference type="GO" id="GO:0006430">
    <property type="term" value="P:lysyl-tRNA aminoacylation"/>
    <property type="evidence" value="ECO:0007669"/>
    <property type="project" value="UniProtKB-UniRule"/>
</dbReference>
<accession>A0A1F7UXJ9</accession>
<comment type="caution">
    <text evidence="7">Lacks conserved residue(s) required for the propagation of feature annotation.</text>
</comment>
<evidence type="ECO:0000313" key="10">
    <source>
        <dbReference type="EMBL" id="OGL83011.1"/>
    </source>
</evidence>
<comment type="caution">
    <text evidence="10">The sequence shown here is derived from an EMBL/GenBank/DDBJ whole genome shotgun (WGS) entry which is preliminary data.</text>
</comment>
<dbReference type="Pfam" id="PF00152">
    <property type="entry name" value="tRNA-synt_2"/>
    <property type="match status" value="1"/>
</dbReference>
<gene>
    <name evidence="7" type="primary">lysS</name>
    <name evidence="10" type="ORF">A2936_03625</name>
</gene>
<keyword evidence="2 7" id="KW-0479">Metal-binding</keyword>
<dbReference type="AlphaFoldDB" id="A0A1F7UXJ9"/>
<name>A0A1F7UXJ9_9BACT</name>
<comment type="subunit">
    <text evidence="7">Homodimer.</text>
</comment>
<dbReference type="PRINTS" id="PR00982">
    <property type="entry name" value="TRNASYNTHLYS"/>
</dbReference>
<evidence type="ECO:0000313" key="11">
    <source>
        <dbReference type="Proteomes" id="UP000176846"/>
    </source>
</evidence>
<dbReference type="GO" id="GO:0004824">
    <property type="term" value="F:lysine-tRNA ligase activity"/>
    <property type="evidence" value="ECO:0007669"/>
    <property type="project" value="UniProtKB-UniRule"/>
</dbReference>
<comment type="cofactor">
    <cofactor evidence="7 8">
        <name>Mg(2+)</name>
        <dbReference type="ChEBI" id="CHEBI:18420"/>
    </cofactor>
    <text evidence="7 8">Binds 3 Mg(2+) ions per subunit.</text>
</comment>
<keyword evidence="1 7" id="KW-0436">Ligase</keyword>
<dbReference type="Pfam" id="PF01336">
    <property type="entry name" value="tRNA_anti-codon"/>
    <property type="match status" value="1"/>
</dbReference>
<keyword evidence="3 7" id="KW-0547">Nucleotide-binding</keyword>
<dbReference type="PROSITE" id="PS50862">
    <property type="entry name" value="AA_TRNA_LIGASE_II"/>
    <property type="match status" value="1"/>
</dbReference>
<evidence type="ECO:0000256" key="6">
    <source>
        <dbReference type="ARBA" id="ARBA00048573"/>
    </source>
</evidence>
<dbReference type="Proteomes" id="UP000176846">
    <property type="component" value="Unassembled WGS sequence"/>
</dbReference>
<dbReference type="InterPro" id="IPR012340">
    <property type="entry name" value="NA-bd_OB-fold"/>
</dbReference>
<dbReference type="PANTHER" id="PTHR42918">
    <property type="entry name" value="LYSYL-TRNA SYNTHETASE"/>
    <property type="match status" value="1"/>
</dbReference>
<keyword evidence="4 7" id="KW-0067">ATP-binding</keyword>
<dbReference type="GO" id="GO:0005524">
    <property type="term" value="F:ATP binding"/>
    <property type="evidence" value="ECO:0007669"/>
    <property type="project" value="UniProtKB-UniRule"/>
</dbReference>
<dbReference type="InterPro" id="IPR044136">
    <property type="entry name" value="Lys-tRNA-ligase_II_N"/>
</dbReference>
<dbReference type="Gene3D" id="2.40.50.140">
    <property type="entry name" value="Nucleic acid-binding proteins"/>
    <property type="match status" value="1"/>
</dbReference>
<dbReference type="HAMAP" id="MF_00252">
    <property type="entry name" value="Lys_tRNA_synth_class2"/>
    <property type="match status" value="1"/>
</dbReference>
<comment type="subcellular location">
    <subcellularLocation>
        <location evidence="7">Cytoplasm</location>
    </subcellularLocation>
</comment>
<dbReference type="NCBIfam" id="TIGR00499">
    <property type="entry name" value="lysS_bact"/>
    <property type="match status" value="1"/>
</dbReference>
<keyword evidence="5 7" id="KW-0030">Aminoacyl-tRNA synthetase</keyword>
<dbReference type="InterPro" id="IPR004365">
    <property type="entry name" value="NA-bd_OB_tRNA"/>
</dbReference>
<dbReference type="EMBL" id="MGEK01000004">
    <property type="protein sequence ID" value="OGL83011.1"/>
    <property type="molecule type" value="Genomic_DNA"/>
</dbReference>
<comment type="similarity">
    <text evidence="7">Belongs to the class-II aminoacyl-tRNA synthetase family.</text>
</comment>
<proteinExistence type="inferred from homology"/>
<dbReference type="InterPro" id="IPR002313">
    <property type="entry name" value="Lys-tRNA-ligase_II"/>
</dbReference>
<evidence type="ECO:0000256" key="2">
    <source>
        <dbReference type="ARBA" id="ARBA00022723"/>
    </source>
</evidence>
<dbReference type="GO" id="GO:0005829">
    <property type="term" value="C:cytosol"/>
    <property type="evidence" value="ECO:0007669"/>
    <property type="project" value="TreeGrafter"/>
</dbReference>
<sequence length="487" mass="55885">MATDELTARRQRLEQLRKQGFDPYPSTIKRSHSIKEVREQFGELQKKVETITVCGRIMAIRKHGGSTFFTVRDDAHNLQVYCKRDVIGQDAYTSLETLDGGDFLEITGTLFVTHAGEQTVLAKIAPRIIAKALRPLPEKWHGLSDVETRYRKRYLDLLMNESVRVVHERRTEISSLIRKFLEERGFTEVETPILQQIPGGATAQPFMTHLNALDLDLYLRIAPELYLKRLLVGGFTKIFEIARCFRNEGIDHAHNPEFTNVELYQAYIDYRDLMRLVEELMADLVSKLTGSLEFNFEKYHLDFTPPYAVKDWMLVLEEILGETIEHMTDDSLRLVLIEHGVELETADGYGAMLDKAYKKLVRPNIIQPTFLIDHPIRLSPLAKRHKDKPNRAERFQLVLGGGIELVNGFSELNDPLDQRSRFDEQERLRQAGDKEAQRIDEDFLECLEYGMPPAAGLGLGLDRLAALLTNNHSLKEVILFPTLRPKS</sequence>